<keyword evidence="3" id="KW-0804">Transcription</keyword>
<evidence type="ECO:0000256" key="2">
    <source>
        <dbReference type="ARBA" id="ARBA00023125"/>
    </source>
</evidence>
<dbReference type="Pfam" id="PF07729">
    <property type="entry name" value="FCD"/>
    <property type="match status" value="1"/>
</dbReference>
<dbReference type="Proteomes" id="UP000746471">
    <property type="component" value="Unassembled WGS sequence"/>
</dbReference>
<dbReference type="InterPro" id="IPR036390">
    <property type="entry name" value="WH_DNA-bd_sf"/>
</dbReference>
<keyword evidence="6" id="KW-1185">Reference proteome</keyword>
<gene>
    <name evidence="5" type="ORF">KHM83_09780</name>
</gene>
<dbReference type="SUPFAM" id="SSF46785">
    <property type="entry name" value="Winged helix' DNA-binding domain"/>
    <property type="match status" value="1"/>
</dbReference>
<proteinExistence type="predicted"/>
<dbReference type="PANTHER" id="PTHR43537:SF5">
    <property type="entry name" value="UXU OPERON TRANSCRIPTIONAL REGULATOR"/>
    <property type="match status" value="1"/>
</dbReference>
<dbReference type="SMART" id="SM00345">
    <property type="entry name" value="HTH_GNTR"/>
    <property type="match status" value="1"/>
</dbReference>
<comment type="caution">
    <text evidence="5">The sequence shown here is derived from an EMBL/GenBank/DDBJ whole genome shotgun (WGS) entry which is preliminary data.</text>
</comment>
<organism evidence="5 6">
    <name type="scientific">Fusibacter paucivorans</name>
    <dbReference type="NCBI Taxonomy" id="76009"/>
    <lineage>
        <taxon>Bacteria</taxon>
        <taxon>Bacillati</taxon>
        <taxon>Bacillota</taxon>
        <taxon>Clostridia</taxon>
        <taxon>Eubacteriales</taxon>
        <taxon>Eubacteriales Family XII. Incertae Sedis</taxon>
        <taxon>Fusibacter</taxon>
    </lineage>
</organism>
<evidence type="ECO:0000256" key="1">
    <source>
        <dbReference type="ARBA" id="ARBA00023015"/>
    </source>
</evidence>
<evidence type="ECO:0000313" key="6">
    <source>
        <dbReference type="Proteomes" id="UP000746471"/>
    </source>
</evidence>
<dbReference type="InterPro" id="IPR036388">
    <property type="entry name" value="WH-like_DNA-bd_sf"/>
</dbReference>
<dbReference type="Gene3D" id="1.20.120.530">
    <property type="entry name" value="GntR ligand-binding domain-like"/>
    <property type="match status" value="1"/>
</dbReference>
<dbReference type="PANTHER" id="PTHR43537">
    <property type="entry name" value="TRANSCRIPTIONAL REGULATOR, GNTR FAMILY"/>
    <property type="match status" value="1"/>
</dbReference>
<dbReference type="SMART" id="SM00895">
    <property type="entry name" value="FCD"/>
    <property type="match status" value="1"/>
</dbReference>
<dbReference type="RefSeq" id="WP_213236830.1">
    <property type="nucleotide sequence ID" value="NZ_JAHBCL010000015.1"/>
</dbReference>
<evidence type="ECO:0000313" key="5">
    <source>
        <dbReference type="EMBL" id="MBS7526968.1"/>
    </source>
</evidence>
<dbReference type="InterPro" id="IPR000524">
    <property type="entry name" value="Tscrpt_reg_HTH_GntR"/>
</dbReference>
<dbReference type="Pfam" id="PF00392">
    <property type="entry name" value="GntR"/>
    <property type="match status" value="1"/>
</dbReference>
<evidence type="ECO:0000259" key="4">
    <source>
        <dbReference type="PROSITE" id="PS50949"/>
    </source>
</evidence>
<keyword evidence="2" id="KW-0238">DNA-binding</keyword>
<dbReference type="EMBL" id="JAHBCL010000015">
    <property type="protein sequence ID" value="MBS7526968.1"/>
    <property type="molecule type" value="Genomic_DNA"/>
</dbReference>
<keyword evidence="1" id="KW-0805">Transcription regulation</keyword>
<protein>
    <submittedName>
        <fullName evidence="5">GntR family transcriptional regulator</fullName>
    </submittedName>
</protein>
<dbReference type="PROSITE" id="PS50949">
    <property type="entry name" value="HTH_GNTR"/>
    <property type="match status" value="1"/>
</dbReference>
<feature type="domain" description="HTH gntR-type" evidence="4">
    <location>
        <begin position="2"/>
        <end position="69"/>
    </location>
</feature>
<dbReference type="InterPro" id="IPR011711">
    <property type="entry name" value="GntR_C"/>
</dbReference>
<evidence type="ECO:0000256" key="3">
    <source>
        <dbReference type="ARBA" id="ARBA00023163"/>
    </source>
</evidence>
<reference evidence="5 6" key="1">
    <citation type="submission" date="2021-05" db="EMBL/GenBank/DDBJ databases">
        <title>Fusibacter ferrireducens sp. nov., an anaerobic, sulfur- and Fe-reducing bacterium isolated from the mangrove sediment.</title>
        <authorList>
            <person name="Qiu D."/>
        </authorList>
    </citation>
    <scope>NUCLEOTIDE SEQUENCE [LARGE SCALE GENOMIC DNA]</scope>
    <source>
        <strain evidence="5 6">DSM 12116</strain>
    </source>
</reference>
<sequence length="213" mass="24361">MSLSGEKAYETIKSRILNHVYVPSQTLVESALAEELGVSRNTVKRALMMLVNEKLVELEANKSARVKSLTLEEAVYLLEIRERLEGLIAYSAAKVITEKELSILRSNLGEMKGFLAENKLLEYSGINDMIHQVLYDICPNREAIELIQSIRLQLRRYNKRTVLITGRSSQSLEEHTALFHALEGGDPDEAERVMRIHIHNVRTTLRDNYHILF</sequence>
<accession>A0ABS5PPI2</accession>
<dbReference type="InterPro" id="IPR008920">
    <property type="entry name" value="TF_FadR/GntR_C"/>
</dbReference>
<dbReference type="Gene3D" id="1.10.10.10">
    <property type="entry name" value="Winged helix-like DNA-binding domain superfamily/Winged helix DNA-binding domain"/>
    <property type="match status" value="1"/>
</dbReference>
<dbReference type="SUPFAM" id="SSF48008">
    <property type="entry name" value="GntR ligand-binding domain-like"/>
    <property type="match status" value="1"/>
</dbReference>
<name>A0ABS5PPI2_9FIRM</name>